<sequence length="206" mass="23339">ECQNVLGQIEAEREELRQKKLQSGEFESAEEFVGSELDPARDRDLSAAALKRMVHMDSFVREIFRYRHTRMEIMHLARKPVTLSNGMKIAKGQMVAINLRSVHRSHEYQGEDPAEFRPWRFLGKAKAATKVAKDYLPFGMGPHACPGRFMAVQVLKAIGSLMVSRYSKIEMIDPSYGEQILQSRRGDHNATGLIFTSRSAPTKTEA</sequence>
<dbReference type="InterPro" id="IPR036396">
    <property type="entry name" value="Cyt_P450_sf"/>
</dbReference>
<accession>A0A9P6UE93</accession>
<reference evidence="7" key="1">
    <citation type="journal article" date="2020" name="Fungal Divers.">
        <title>Resolving the Mortierellaceae phylogeny through synthesis of multi-gene phylogenetics and phylogenomics.</title>
        <authorList>
            <person name="Vandepol N."/>
            <person name="Liber J."/>
            <person name="Desiro A."/>
            <person name="Na H."/>
            <person name="Kennedy M."/>
            <person name="Barry K."/>
            <person name="Grigoriev I.V."/>
            <person name="Miller A.N."/>
            <person name="O'Donnell K."/>
            <person name="Stajich J.E."/>
            <person name="Bonito G."/>
        </authorList>
    </citation>
    <scope>NUCLEOTIDE SEQUENCE</scope>
    <source>
        <strain evidence="7">NVP60</strain>
    </source>
</reference>
<evidence type="ECO:0000256" key="4">
    <source>
        <dbReference type="ARBA" id="ARBA00023004"/>
    </source>
</evidence>
<dbReference type="OrthoDB" id="1844152at2759"/>
<organism evidence="7 8">
    <name type="scientific">Linnemannia gamsii</name>
    <dbReference type="NCBI Taxonomy" id="64522"/>
    <lineage>
        <taxon>Eukaryota</taxon>
        <taxon>Fungi</taxon>
        <taxon>Fungi incertae sedis</taxon>
        <taxon>Mucoromycota</taxon>
        <taxon>Mortierellomycotina</taxon>
        <taxon>Mortierellomycetes</taxon>
        <taxon>Mortierellales</taxon>
        <taxon>Mortierellaceae</taxon>
        <taxon>Linnemannia</taxon>
    </lineage>
</organism>
<evidence type="ECO:0000256" key="2">
    <source>
        <dbReference type="ARBA" id="ARBA00010617"/>
    </source>
</evidence>
<dbReference type="AlphaFoldDB" id="A0A9P6UE93"/>
<dbReference type="InterPro" id="IPR001128">
    <property type="entry name" value="Cyt_P450"/>
</dbReference>
<evidence type="ECO:0000256" key="1">
    <source>
        <dbReference type="ARBA" id="ARBA00001971"/>
    </source>
</evidence>
<dbReference type="InterPro" id="IPR002403">
    <property type="entry name" value="Cyt_P450_E_grp-IV"/>
</dbReference>
<dbReference type="GO" id="GO:0004497">
    <property type="term" value="F:monooxygenase activity"/>
    <property type="evidence" value="ECO:0007669"/>
    <property type="project" value="UniProtKB-KW"/>
</dbReference>
<keyword evidence="3 5" id="KW-0479">Metal-binding</keyword>
<dbReference type="GO" id="GO:0016705">
    <property type="term" value="F:oxidoreductase activity, acting on paired donors, with incorporation or reduction of molecular oxygen"/>
    <property type="evidence" value="ECO:0007669"/>
    <property type="project" value="InterPro"/>
</dbReference>
<evidence type="ECO:0000313" key="7">
    <source>
        <dbReference type="EMBL" id="KAG0280434.1"/>
    </source>
</evidence>
<keyword evidence="8" id="KW-1185">Reference proteome</keyword>
<keyword evidence="4 5" id="KW-0408">Iron</keyword>
<evidence type="ECO:0008006" key="9">
    <source>
        <dbReference type="Google" id="ProtNLM"/>
    </source>
</evidence>
<feature type="non-terminal residue" evidence="7">
    <location>
        <position position="206"/>
    </location>
</feature>
<dbReference type="InterPro" id="IPR017972">
    <property type="entry name" value="Cyt_P450_CS"/>
</dbReference>
<keyword evidence="5 6" id="KW-0349">Heme</keyword>
<name>A0A9P6UE93_9FUNG</name>
<dbReference type="Pfam" id="PF00067">
    <property type="entry name" value="p450"/>
    <property type="match status" value="1"/>
</dbReference>
<proteinExistence type="inferred from homology"/>
<dbReference type="GO" id="GO:0005506">
    <property type="term" value="F:iron ion binding"/>
    <property type="evidence" value="ECO:0007669"/>
    <property type="project" value="InterPro"/>
</dbReference>
<comment type="caution">
    <text evidence="7">The sequence shown here is derived from an EMBL/GenBank/DDBJ whole genome shotgun (WGS) entry which is preliminary data.</text>
</comment>
<protein>
    <recommendedName>
        <fullName evidence="9">Cytochrome P450</fullName>
    </recommendedName>
</protein>
<dbReference type="EMBL" id="JAAAIN010004506">
    <property type="protein sequence ID" value="KAG0280434.1"/>
    <property type="molecule type" value="Genomic_DNA"/>
</dbReference>
<evidence type="ECO:0000256" key="5">
    <source>
        <dbReference type="PIRSR" id="PIRSR602403-1"/>
    </source>
</evidence>
<evidence type="ECO:0000256" key="6">
    <source>
        <dbReference type="RuleBase" id="RU000461"/>
    </source>
</evidence>
<dbReference type="PRINTS" id="PR00465">
    <property type="entry name" value="EP450IV"/>
</dbReference>
<evidence type="ECO:0000256" key="3">
    <source>
        <dbReference type="ARBA" id="ARBA00022723"/>
    </source>
</evidence>
<gene>
    <name evidence="7" type="ORF">BGZ97_009403</name>
</gene>
<comment type="cofactor">
    <cofactor evidence="1 5">
        <name>heme</name>
        <dbReference type="ChEBI" id="CHEBI:30413"/>
    </cofactor>
</comment>
<dbReference type="Proteomes" id="UP000823405">
    <property type="component" value="Unassembled WGS sequence"/>
</dbReference>
<dbReference type="Gene3D" id="1.10.630.10">
    <property type="entry name" value="Cytochrome P450"/>
    <property type="match status" value="1"/>
</dbReference>
<dbReference type="PANTHER" id="PTHR46206">
    <property type="entry name" value="CYTOCHROME P450"/>
    <property type="match status" value="1"/>
</dbReference>
<feature type="binding site" description="axial binding residue" evidence="5">
    <location>
        <position position="145"/>
    </location>
    <ligand>
        <name>heme</name>
        <dbReference type="ChEBI" id="CHEBI:30413"/>
    </ligand>
    <ligandPart>
        <name>Fe</name>
        <dbReference type="ChEBI" id="CHEBI:18248"/>
    </ligandPart>
</feature>
<dbReference type="PROSITE" id="PS00086">
    <property type="entry name" value="CYTOCHROME_P450"/>
    <property type="match status" value="1"/>
</dbReference>
<evidence type="ECO:0000313" key="8">
    <source>
        <dbReference type="Proteomes" id="UP000823405"/>
    </source>
</evidence>
<dbReference type="SUPFAM" id="SSF48264">
    <property type="entry name" value="Cytochrome P450"/>
    <property type="match status" value="1"/>
</dbReference>
<comment type="similarity">
    <text evidence="2 6">Belongs to the cytochrome P450 family.</text>
</comment>
<keyword evidence="6" id="KW-0503">Monooxygenase</keyword>
<dbReference type="GO" id="GO:0020037">
    <property type="term" value="F:heme binding"/>
    <property type="evidence" value="ECO:0007669"/>
    <property type="project" value="InterPro"/>
</dbReference>
<keyword evidence="6" id="KW-0560">Oxidoreductase</keyword>